<dbReference type="EMBL" id="CAEKDK010000006">
    <property type="protein sequence ID" value="CAB4282950.1"/>
    <property type="molecule type" value="Genomic_DNA"/>
</dbReference>
<name>A0A6J5V1X5_PRUAR</name>
<dbReference type="Proteomes" id="UP000507245">
    <property type="component" value="Unassembled WGS sequence"/>
</dbReference>
<proteinExistence type="predicted"/>
<evidence type="ECO:0000313" key="2">
    <source>
        <dbReference type="EMBL" id="CAB4282950.1"/>
    </source>
</evidence>
<evidence type="ECO:0000313" key="5">
    <source>
        <dbReference type="Proteomes" id="UP000507245"/>
    </source>
</evidence>
<protein>
    <submittedName>
        <fullName evidence="2">Uncharacterized protein</fullName>
    </submittedName>
</protein>
<accession>A0A6J5V1X5</accession>
<reference evidence="2 4" key="2">
    <citation type="submission" date="2020-05" db="EMBL/GenBank/DDBJ databases">
        <authorList>
            <person name="Campoy J."/>
            <person name="Schneeberger K."/>
            <person name="Spophaly S."/>
        </authorList>
    </citation>
    <scope>NUCLEOTIDE SEQUENCE [LARGE SCALE GENOMIC DNA]</scope>
    <source>
        <strain evidence="2">PruArmRojPasFocal</strain>
    </source>
</reference>
<feature type="compositionally biased region" description="Basic residues" evidence="1">
    <location>
        <begin position="69"/>
        <end position="80"/>
    </location>
</feature>
<dbReference type="EMBL" id="CAEKKB010000006">
    <property type="protein sequence ID" value="CAB4313377.1"/>
    <property type="molecule type" value="Genomic_DNA"/>
</dbReference>
<dbReference type="Proteomes" id="UP000507222">
    <property type="component" value="Unassembled WGS sequence"/>
</dbReference>
<evidence type="ECO:0000313" key="3">
    <source>
        <dbReference type="EMBL" id="CAB4313377.1"/>
    </source>
</evidence>
<evidence type="ECO:0000256" key="1">
    <source>
        <dbReference type="SAM" id="MobiDB-lite"/>
    </source>
</evidence>
<keyword evidence="5" id="KW-1185">Reference proteome</keyword>
<dbReference type="AlphaFoldDB" id="A0A6J5V1X5"/>
<feature type="region of interest" description="Disordered" evidence="1">
    <location>
        <begin position="60"/>
        <end position="153"/>
    </location>
</feature>
<gene>
    <name evidence="2" type="ORF">CURHAP_LOCUS36659</name>
    <name evidence="3" type="ORF">ORAREDHAP_LOCUS36281</name>
</gene>
<organism evidence="2 4">
    <name type="scientific">Prunus armeniaca</name>
    <name type="common">Apricot</name>
    <name type="synonym">Armeniaca vulgaris</name>
    <dbReference type="NCBI Taxonomy" id="36596"/>
    <lineage>
        <taxon>Eukaryota</taxon>
        <taxon>Viridiplantae</taxon>
        <taxon>Streptophyta</taxon>
        <taxon>Embryophyta</taxon>
        <taxon>Tracheophyta</taxon>
        <taxon>Spermatophyta</taxon>
        <taxon>Magnoliopsida</taxon>
        <taxon>eudicotyledons</taxon>
        <taxon>Gunneridae</taxon>
        <taxon>Pentapetalae</taxon>
        <taxon>rosids</taxon>
        <taxon>fabids</taxon>
        <taxon>Rosales</taxon>
        <taxon>Rosaceae</taxon>
        <taxon>Amygdaloideae</taxon>
        <taxon>Amygdaleae</taxon>
        <taxon>Prunus</taxon>
    </lineage>
</organism>
<reference evidence="5" key="1">
    <citation type="journal article" date="2020" name="Genome Biol.">
        <title>Gamete binning: chromosome-level and haplotype-resolved genome assembly enabled by high-throughput single-cell sequencing of gamete genomes.</title>
        <authorList>
            <person name="Campoy J.A."/>
            <person name="Sun H."/>
            <person name="Goel M."/>
            <person name="Jiao W.-B."/>
            <person name="Folz-Donahue K."/>
            <person name="Wang N."/>
            <person name="Rubio M."/>
            <person name="Liu C."/>
            <person name="Kukat C."/>
            <person name="Ruiz D."/>
            <person name="Huettel B."/>
            <person name="Schneeberger K."/>
        </authorList>
    </citation>
    <scope>NUCLEOTIDE SEQUENCE [LARGE SCALE GENOMIC DNA]</scope>
    <source>
        <strain evidence="5">cv. Rojo Pasion</strain>
    </source>
</reference>
<evidence type="ECO:0000313" key="4">
    <source>
        <dbReference type="Proteomes" id="UP000507222"/>
    </source>
</evidence>
<sequence>MKVFPIMMFSHIQQYFSLKNYVVVVVQQDPIVVHLKNQILLPVGANPPQEQNQLVLVTTSTDYQDQPKPRRGPGRPKPSRIHTLSADWQIQTRTRRKAATAGRKDKKDIGVGFDLNLKPEGCSQIVAQERGPSNEDDDQTGPLAQIEDIGLGR</sequence>